<reference evidence="2" key="1">
    <citation type="submission" date="2018-08" db="EMBL/GenBank/DDBJ databases">
        <authorList>
            <person name="Rossello M."/>
        </authorList>
    </citation>
    <scope>NUCLEOTIDE SEQUENCE [LARGE SCALE GENOMIC DNA]</scope>
    <source>
        <strain evidence="2">cv. Chinese Spring</strain>
    </source>
</reference>
<dbReference type="Pfam" id="PF00646">
    <property type="entry name" value="F-box"/>
    <property type="match status" value="1"/>
</dbReference>
<dbReference type="EnsemblPlants" id="TraesCS1B02G165100.1">
    <property type="protein sequence ID" value="TraesCS1B02G165100.1"/>
    <property type="gene ID" value="TraesCS1B02G165100"/>
</dbReference>
<dbReference type="InterPro" id="IPR001810">
    <property type="entry name" value="F-box_dom"/>
</dbReference>
<evidence type="ECO:0000313" key="3">
    <source>
        <dbReference type="Proteomes" id="UP000019116"/>
    </source>
</evidence>
<dbReference type="Gramene" id="TraesNOR1B03G00276120.1">
    <property type="protein sequence ID" value="TraesNOR1B03G00276120.1"/>
    <property type="gene ID" value="TraesNOR1B03G00276120"/>
</dbReference>
<proteinExistence type="predicted"/>
<dbReference type="SUPFAM" id="SSF81383">
    <property type="entry name" value="F-box domain"/>
    <property type="match status" value="1"/>
</dbReference>
<dbReference type="OMA" id="WITRPEK"/>
<dbReference type="Gramene" id="TraesJAG1B03G00271360.1">
    <property type="protein sequence ID" value="TraesJAG1B03G00271360.1"/>
    <property type="gene ID" value="TraesJAG1B03G00271360"/>
</dbReference>
<keyword evidence="3" id="KW-1185">Reference proteome</keyword>
<reference evidence="2" key="2">
    <citation type="submission" date="2018-10" db="UniProtKB">
        <authorList>
            <consortium name="EnsemblPlants"/>
        </authorList>
    </citation>
    <scope>IDENTIFICATION</scope>
</reference>
<dbReference type="Gene3D" id="1.20.1280.50">
    <property type="match status" value="1"/>
</dbReference>
<dbReference type="CDD" id="cd22160">
    <property type="entry name" value="F-box_AtFBL13-like"/>
    <property type="match status" value="1"/>
</dbReference>
<dbReference type="InterPro" id="IPR053772">
    <property type="entry name" value="At1g61320/At1g61330-like"/>
</dbReference>
<dbReference type="Gramene" id="TraesWEE_scaffold_090033_01G000100.1">
    <property type="protein sequence ID" value="TraesWEE_scaffold_090033_01G000100.1"/>
    <property type="gene ID" value="TraesWEE_scaffold_090033_01G000100"/>
</dbReference>
<dbReference type="Gene3D" id="3.80.10.10">
    <property type="entry name" value="Ribonuclease Inhibitor"/>
    <property type="match status" value="1"/>
</dbReference>
<dbReference type="Gramene" id="TraesMAC1B03G00273190.1">
    <property type="protein sequence ID" value="TraesMAC1B03G00273190.1"/>
    <property type="gene ID" value="TraesMAC1B03G00273190"/>
</dbReference>
<dbReference type="Gramene" id="TraesSYM1B03G00277680.1">
    <property type="protein sequence ID" value="TraesSYM1B03G00277680.1"/>
    <property type="gene ID" value="TraesSYM1B03G00277680"/>
</dbReference>
<evidence type="ECO:0000313" key="2">
    <source>
        <dbReference type="EnsemblPlants" id="TraesCS1B02G165100.1"/>
    </source>
</evidence>
<dbReference type="STRING" id="4565.A0A3B5YVM1"/>
<dbReference type="InterPro" id="IPR036047">
    <property type="entry name" value="F-box-like_dom_sf"/>
</dbReference>
<dbReference type="OrthoDB" id="689508at2759"/>
<dbReference type="Proteomes" id="UP000019116">
    <property type="component" value="Chromosome 1B"/>
</dbReference>
<protein>
    <recommendedName>
        <fullName evidence="1">F-box domain-containing protein</fullName>
    </recommendedName>
</protein>
<organism evidence="2">
    <name type="scientific">Triticum aestivum</name>
    <name type="common">Wheat</name>
    <dbReference type="NCBI Taxonomy" id="4565"/>
    <lineage>
        <taxon>Eukaryota</taxon>
        <taxon>Viridiplantae</taxon>
        <taxon>Streptophyta</taxon>
        <taxon>Embryophyta</taxon>
        <taxon>Tracheophyta</taxon>
        <taxon>Spermatophyta</taxon>
        <taxon>Magnoliopsida</taxon>
        <taxon>Liliopsida</taxon>
        <taxon>Poales</taxon>
        <taxon>Poaceae</taxon>
        <taxon>BOP clade</taxon>
        <taxon>Pooideae</taxon>
        <taxon>Triticodae</taxon>
        <taxon>Triticeae</taxon>
        <taxon>Triticinae</taxon>
        <taxon>Triticum</taxon>
    </lineage>
</organism>
<dbReference type="Pfam" id="PF23622">
    <property type="entry name" value="LRR_At1g61320_AtMIF1"/>
    <property type="match status" value="1"/>
</dbReference>
<dbReference type="SMART" id="SM00256">
    <property type="entry name" value="FBOX"/>
    <property type="match status" value="1"/>
</dbReference>
<dbReference type="PaxDb" id="4565-Traes_1BL_8342F9575.2"/>
<dbReference type="Gramene" id="TraesROB_scaffold_055239_01G000100.1">
    <property type="protein sequence ID" value="TraesROB_scaffold_055239_01G000100.1"/>
    <property type="gene ID" value="TraesROB_scaffold_055239_01G000100"/>
</dbReference>
<dbReference type="Gramene" id="TraesCAD_scaffold_001487_01G000300.1">
    <property type="protein sequence ID" value="TraesCAD_scaffold_001487_01G000300.1"/>
    <property type="gene ID" value="TraesCAD_scaffold_001487_01G000300"/>
</dbReference>
<sequence length="286" mass="33030">MGNHVMSERTTLDHCYSKQIHQKGRSNVITEDPLQVKNKMTNYLMSTETTLDHYNVKPSNQKGRKNVKFEDLPEDVLRTILSKLPVKEVLKTSALSSQWRYSWTICPKLSFNSVAVRGGIRLDEQKNEQQNFIDDVSLVLQKYQGKEVENFEVKYAFDSKLVDHLNCWVSFAVSSRMRNLALDLAPTKSGGRDDRYAFPFGLFDSESLARLQCIQLSFVLLKLPMQFRGFPNLRKLDLNLLHVTSNDLENMLSNCYSLEWLSIVRCHLNDELRVESPMSHLCTCEL</sequence>
<dbReference type="InterPro" id="IPR055357">
    <property type="entry name" value="LRR_At1g61320_AtMIF1"/>
</dbReference>
<dbReference type="InterPro" id="IPR032675">
    <property type="entry name" value="LRR_dom_sf"/>
</dbReference>
<dbReference type="Gramene" id="TraesCS1B02G165100.1">
    <property type="protein sequence ID" value="TraesCS1B02G165100.1"/>
    <property type="gene ID" value="TraesCS1B02G165100"/>
</dbReference>
<dbReference type="PANTHER" id="PTHR34145:SF57">
    <property type="entry name" value="F-BOX DOMAIN-CONTAINING PROTEIN"/>
    <property type="match status" value="1"/>
</dbReference>
<dbReference type="AlphaFoldDB" id="A0A3B5YVM1"/>
<dbReference type="PROSITE" id="PS50181">
    <property type="entry name" value="FBOX"/>
    <property type="match status" value="1"/>
</dbReference>
<name>A0A3B5YVM1_WHEAT</name>
<feature type="domain" description="F-box" evidence="1">
    <location>
        <begin position="66"/>
        <end position="100"/>
    </location>
</feature>
<accession>A0A3B5YVM1</accession>
<dbReference type="Gramene" id="TraesLDM1B03G00271050.1">
    <property type="protein sequence ID" value="TraesLDM1B03G00271050.1"/>
    <property type="gene ID" value="TraesLDM1B03G00271050"/>
</dbReference>
<dbReference type="Gramene" id="TraesRN1B0100491100.1">
    <property type="protein sequence ID" value="TraesRN1B0100491100.1"/>
    <property type="gene ID" value="TraesRN1B0100491100"/>
</dbReference>
<evidence type="ECO:0000259" key="1">
    <source>
        <dbReference type="PROSITE" id="PS50181"/>
    </source>
</evidence>
<dbReference type="PANTHER" id="PTHR34145">
    <property type="entry name" value="OS02G0105600 PROTEIN"/>
    <property type="match status" value="1"/>
</dbReference>
<dbReference type="Gramene" id="TraesSTA1B03G00269970.1">
    <property type="protein sequence ID" value="TraesSTA1B03G00269970.1"/>
    <property type="gene ID" value="TraesSTA1B03G00269970"/>
</dbReference>
<dbReference type="SUPFAM" id="SSF52047">
    <property type="entry name" value="RNI-like"/>
    <property type="match status" value="1"/>
</dbReference>
<dbReference type="InterPro" id="IPR053781">
    <property type="entry name" value="F-box_AtFBL13-like"/>
</dbReference>
<dbReference type="Gramene" id="TraesLAC1B03G00275090.1">
    <property type="protein sequence ID" value="TraesLAC1B03G00275090.1"/>
    <property type="gene ID" value="TraesLAC1B03G00275090"/>
</dbReference>
<dbReference type="Gramene" id="TraesCS1B03G0484000.1">
    <property type="protein sequence ID" value="TraesCS1B03G0484000.1.CDS"/>
    <property type="gene ID" value="TraesCS1B03G0484000"/>
</dbReference>